<feature type="compositionally biased region" description="Basic and acidic residues" evidence="4">
    <location>
        <begin position="1"/>
        <end position="20"/>
    </location>
</feature>
<organism evidence="7 8">
    <name type="scientific">Pelobates cultripes</name>
    <name type="common">Western spadefoot toad</name>
    <dbReference type="NCBI Taxonomy" id="61616"/>
    <lineage>
        <taxon>Eukaryota</taxon>
        <taxon>Metazoa</taxon>
        <taxon>Chordata</taxon>
        <taxon>Craniata</taxon>
        <taxon>Vertebrata</taxon>
        <taxon>Euteleostomi</taxon>
        <taxon>Amphibia</taxon>
        <taxon>Batrachia</taxon>
        <taxon>Anura</taxon>
        <taxon>Pelobatoidea</taxon>
        <taxon>Pelobatidae</taxon>
        <taxon>Pelobates</taxon>
    </lineage>
</organism>
<dbReference type="PANTHER" id="PTHR11559">
    <property type="entry name" value="CARBOXYLESTERASE"/>
    <property type="match status" value="1"/>
</dbReference>
<dbReference type="InterPro" id="IPR002018">
    <property type="entry name" value="CarbesteraseB"/>
</dbReference>
<dbReference type="InterPro" id="IPR019826">
    <property type="entry name" value="Carboxylesterase_B_AS"/>
</dbReference>
<dbReference type="Proteomes" id="UP001295444">
    <property type="component" value="Chromosome 12"/>
</dbReference>
<evidence type="ECO:0000259" key="6">
    <source>
        <dbReference type="Pfam" id="PF00135"/>
    </source>
</evidence>
<dbReference type="Pfam" id="PF00135">
    <property type="entry name" value="COesterase"/>
    <property type="match status" value="1"/>
</dbReference>
<keyword evidence="5" id="KW-0812">Transmembrane</keyword>
<evidence type="ECO:0000313" key="8">
    <source>
        <dbReference type="Proteomes" id="UP001295444"/>
    </source>
</evidence>
<dbReference type="AlphaFoldDB" id="A0AAD1WX22"/>
<dbReference type="PROSITE" id="PS00122">
    <property type="entry name" value="CARBOXYLESTERASE_B_1"/>
    <property type="match status" value="1"/>
</dbReference>
<keyword evidence="8" id="KW-1185">Reference proteome</keyword>
<keyword evidence="2 3" id="KW-0378">Hydrolase</keyword>
<evidence type="ECO:0000256" key="4">
    <source>
        <dbReference type="SAM" id="MobiDB-lite"/>
    </source>
</evidence>
<gene>
    <name evidence="7" type="ORF">PECUL_23A024112</name>
</gene>
<evidence type="ECO:0000256" key="2">
    <source>
        <dbReference type="ARBA" id="ARBA00022801"/>
    </source>
</evidence>
<name>A0AAD1WX22_PELCU</name>
<feature type="transmembrane region" description="Helical" evidence="5">
    <location>
        <begin position="56"/>
        <end position="77"/>
    </location>
</feature>
<evidence type="ECO:0000256" key="3">
    <source>
        <dbReference type="RuleBase" id="RU361235"/>
    </source>
</evidence>
<dbReference type="EMBL" id="OW240923">
    <property type="protein sequence ID" value="CAH2325968.1"/>
    <property type="molecule type" value="Genomic_DNA"/>
</dbReference>
<dbReference type="PROSITE" id="PS00941">
    <property type="entry name" value="CARBOXYLESTERASE_B_2"/>
    <property type="match status" value="1"/>
</dbReference>
<feature type="domain" description="Carboxylesterase type B" evidence="6">
    <location>
        <begin position="90"/>
        <end position="593"/>
    </location>
</feature>
<keyword evidence="5" id="KW-1133">Transmembrane helix</keyword>
<dbReference type="GO" id="GO:0016787">
    <property type="term" value="F:hydrolase activity"/>
    <property type="evidence" value="ECO:0007669"/>
    <property type="project" value="UniProtKB-KW"/>
</dbReference>
<sequence>MENVDKRTVRLNEHASESEVKPLVGSDAEEQEEEEEEEILQMNVSRSSCALPNYKITLAVIGGGLGLCFLVAGLSYLSGKSACTSVDAVIECGKVRGVHCGMAYMFKGIPYASPPTGKLRWRPPQMPTCWNNTLDTTKFGSMCAQVQPVGEDGKVMGSEDCLYVNVWTPTMNSDSKLPVMVWFHGGYLHILSGSEPGYCPTEDLTEHGQVVHVSFNYRLNAFGFMALELLREGSPSNTSGNYGFMDQVAALRWVQSNIQHFGGDPNKVTIYGQSSGGTSVWAMMVSPLAKGLFHRAIDISGSSVFKASLADAENNNLVFLQKTGCKDAECLRQLSVPKILQSIPWFVYPDWAAEDLCDLPRKGGFAGPVAVVDGHVVPVAPLEAWKKKIEGHSDVPYVIGTTLQETEYAPVYANLSVWSEEDYQWFVKAKLNSFGESLSKEALALYPTSEFCSEPTRCVEKTYMTMVSDVRATCPSNELARRAAEALSSPVYRYVVTYTPSRPAKIGNLFSYKSWFAFHMLDTLGLFGTLDHALGETTVEDRAFQRLIRKYFLHFAKEGVMPNEWPQYPNCTALLSTELTIEEDYRHAQCSLWQKYDMFQYAWIN</sequence>
<dbReference type="EC" id="3.1.1.-" evidence="3"/>
<feature type="region of interest" description="Disordered" evidence="4">
    <location>
        <begin position="1"/>
        <end position="32"/>
    </location>
</feature>
<dbReference type="InterPro" id="IPR029058">
    <property type="entry name" value="AB_hydrolase_fold"/>
</dbReference>
<evidence type="ECO:0000256" key="1">
    <source>
        <dbReference type="ARBA" id="ARBA00005964"/>
    </source>
</evidence>
<comment type="similarity">
    <text evidence="1 3">Belongs to the type-B carboxylesterase/lipase family.</text>
</comment>
<accession>A0AAD1WX22</accession>
<evidence type="ECO:0000313" key="7">
    <source>
        <dbReference type="EMBL" id="CAH2325968.1"/>
    </source>
</evidence>
<proteinExistence type="inferred from homology"/>
<reference evidence="7" key="1">
    <citation type="submission" date="2022-03" db="EMBL/GenBank/DDBJ databases">
        <authorList>
            <person name="Alioto T."/>
            <person name="Alioto T."/>
            <person name="Gomez Garrido J."/>
        </authorList>
    </citation>
    <scope>NUCLEOTIDE SEQUENCE</scope>
</reference>
<dbReference type="InterPro" id="IPR050309">
    <property type="entry name" value="Type-B_Carboxylest/Lipase"/>
</dbReference>
<dbReference type="Gene3D" id="3.40.50.1820">
    <property type="entry name" value="alpha/beta hydrolase"/>
    <property type="match status" value="1"/>
</dbReference>
<dbReference type="InterPro" id="IPR019819">
    <property type="entry name" value="Carboxylesterase_B_CS"/>
</dbReference>
<dbReference type="SUPFAM" id="SSF53474">
    <property type="entry name" value="alpha/beta-Hydrolases"/>
    <property type="match status" value="1"/>
</dbReference>
<keyword evidence="5" id="KW-0472">Membrane</keyword>
<evidence type="ECO:0000256" key="5">
    <source>
        <dbReference type="SAM" id="Phobius"/>
    </source>
</evidence>
<protein>
    <recommendedName>
        <fullName evidence="3">Carboxylic ester hydrolase</fullName>
        <ecNumber evidence="3">3.1.1.-</ecNumber>
    </recommendedName>
</protein>